<gene>
    <name evidence="1" type="ORF">GCM10011386_47120</name>
</gene>
<accession>A0ABQ1MZC0</accession>
<evidence type="ECO:0008006" key="3">
    <source>
        <dbReference type="Google" id="ProtNLM"/>
    </source>
</evidence>
<organism evidence="1 2">
    <name type="scientific">Parapedobacter defluvii</name>
    <dbReference type="NCBI Taxonomy" id="2045106"/>
    <lineage>
        <taxon>Bacteria</taxon>
        <taxon>Pseudomonadati</taxon>
        <taxon>Bacteroidota</taxon>
        <taxon>Sphingobacteriia</taxon>
        <taxon>Sphingobacteriales</taxon>
        <taxon>Sphingobacteriaceae</taxon>
        <taxon>Parapedobacter</taxon>
    </lineage>
</organism>
<sequence>MNLRIFKIGISFCCMIISLSSCQNGSKNSAEKTDTQTSVNDTLVSTEKTEAVIPFPQNVNILLPTQYRKESTGYPKNVKDKDWYEIYKDPKTEQWNIGKVELKITYGRDECVGEDVMIIKSQHEDAVLFFTPFEGLSANPVTVLEDKMLFPEHDVSFSFDGKEYHLSPVGSCLDENGQIMTIDELRAKTNEELNNNTKISGYRLFFGNAEKSPELAVVENIEYANPTLVWAGDLNNDGLPDLILDLSEFYECQHLYFFLSDKNDQEKPLKKVADLLIVNDC</sequence>
<evidence type="ECO:0000313" key="1">
    <source>
        <dbReference type="EMBL" id="GGC49414.1"/>
    </source>
</evidence>
<name>A0ABQ1MZC0_9SPHI</name>
<comment type="caution">
    <text evidence="1">The sequence shown here is derived from an EMBL/GenBank/DDBJ whole genome shotgun (WGS) entry which is preliminary data.</text>
</comment>
<keyword evidence="2" id="KW-1185">Reference proteome</keyword>
<dbReference type="PROSITE" id="PS51257">
    <property type="entry name" value="PROKAR_LIPOPROTEIN"/>
    <property type="match status" value="1"/>
</dbReference>
<dbReference type="EMBL" id="BMIK01000033">
    <property type="protein sequence ID" value="GGC49414.1"/>
    <property type="molecule type" value="Genomic_DNA"/>
</dbReference>
<proteinExistence type="predicted"/>
<dbReference type="Proteomes" id="UP000597338">
    <property type="component" value="Unassembled WGS sequence"/>
</dbReference>
<protein>
    <recommendedName>
        <fullName evidence="3">Repeat domain-containing protein</fullName>
    </recommendedName>
</protein>
<reference evidence="2" key="1">
    <citation type="journal article" date="2019" name="Int. J. Syst. Evol. Microbiol.">
        <title>The Global Catalogue of Microorganisms (GCM) 10K type strain sequencing project: providing services to taxonomists for standard genome sequencing and annotation.</title>
        <authorList>
            <consortium name="The Broad Institute Genomics Platform"/>
            <consortium name="The Broad Institute Genome Sequencing Center for Infectious Disease"/>
            <person name="Wu L."/>
            <person name="Ma J."/>
        </authorList>
    </citation>
    <scope>NUCLEOTIDE SEQUENCE [LARGE SCALE GENOMIC DNA]</scope>
    <source>
        <strain evidence="2">CGMCC 1.15342</strain>
    </source>
</reference>
<evidence type="ECO:0000313" key="2">
    <source>
        <dbReference type="Proteomes" id="UP000597338"/>
    </source>
</evidence>